<sequence length="79" mass="8987">MRVLSCGAKSPRDCFNCPFADCTCNDMSTAEEGKWMRLGDTKRKTNRAIVTPAVISNNDTTVRAVKSNVRRNNYEFLFY</sequence>
<dbReference type="EMBL" id="QRHE01000006">
    <property type="protein sequence ID" value="RHF51445.1"/>
    <property type="molecule type" value="Genomic_DNA"/>
</dbReference>
<protein>
    <submittedName>
        <fullName evidence="1">Uncharacterized protein</fullName>
    </submittedName>
</protein>
<evidence type="ECO:0000313" key="1">
    <source>
        <dbReference type="EMBL" id="RHF51445.1"/>
    </source>
</evidence>
<name>A0A414NWB8_9FIRM</name>
<reference evidence="1 2" key="1">
    <citation type="submission" date="2018-08" db="EMBL/GenBank/DDBJ databases">
        <title>A genome reference for cultivated species of the human gut microbiota.</title>
        <authorList>
            <person name="Zou Y."/>
            <person name="Xue W."/>
            <person name="Luo G."/>
        </authorList>
    </citation>
    <scope>NUCLEOTIDE SEQUENCE [LARGE SCALE GENOMIC DNA]</scope>
    <source>
        <strain evidence="1 2">AM25-21AC</strain>
    </source>
</reference>
<evidence type="ECO:0000313" key="2">
    <source>
        <dbReference type="Proteomes" id="UP000283442"/>
    </source>
</evidence>
<comment type="caution">
    <text evidence="1">The sequence shown here is derived from an EMBL/GenBank/DDBJ whole genome shotgun (WGS) entry which is preliminary data.</text>
</comment>
<proteinExistence type="predicted"/>
<gene>
    <name evidence="1" type="ORF">DW674_06675</name>
</gene>
<organism evidence="1 2">
    <name type="scientific">Mitsuokella multacida</name>
    <dbReference type="NCBI Taxonomy" id="52226"/>
    <lineage>
        <taxon>Bacteria</taxon>
        <taxon>Bacillati</taxon>
        <taxon>Bacillota</taxon>
        <taxon>Negativicutes</taxon>
        <taxon>Selenomonadales</taxon>
        <taxon>Selenomonadaceae</taxon>
        <taxon>Mitsuokella</taxon>
    </lineage>
</organism>
<dbReference type="AlphaFoldDB" id="A0A414NWB8"/>
<accession>A0A414NWB8</accession>
<dbReference type="Proteomes" id="UP000283442">
    <property type="component" value="Unassembled WGS sequence"/>
</dbReference>